<gene>
    <name evidence="3" type="ORF">SteCoe_22274</name>
</gene>
<evidence type="ECO:0000313" key="4">
    <source>
        <dbReference type="Proteomes" id="UP000187209"/>
    </source>
</evidence>
<comment type="caution">
    <text evidence="3">The sequence shown here is derived from an EMBL/GenBank/DDBJ whole genome shotgun (WGS) entry which is preliminary data.</text>
</comment>
<feature type="compositionally biased region" description="Polar residues" evidence="2">
    <location>
        <begin position="22"/>
        <end position="32"/>
    </location>
</feature>
<sequence>MTARVEELLSQLEKIDFRKSLESSPKNQSNKDQQVKIKSNDSLNPQKSTENAISSQTLSDNNLQTEIQELQVQLKVLLMQKKKEKINICKQCDKISAQVTEQKIELEKVEKELKALETRSETIEKVLKEKQYEKLEAFRYALKPLEDTANTIIEEKEMLKKKNEDLNQRLGELDELKIKKSEELKKLQKQKTELISNKEKLSNYLAEIKETEYCNYKEYSQEIETKEILSAIRDRKAKCMKALKDMERKLAEVEAQIESSDKKTLYVTRPEDYIPVTLEAEIDDMEAYLNLVCKDLGVPNLLYYIKEQMTKKPFQIDEMLIKNQMELIEDKEMQTEEAFRFQKNQLESKIFDLRRATEEQEVEFLTLHSNNLPSQDIEQALQKNKKILNELRKEAQNSHRIHKAKMQAIAKWKDQNRGKLLISDKQIAIDDEEVVKIFKRELQKSVIKLDQWKSIENVINKYIEKINEKGRSFQNLLSIENERFENQKKMKSTIKELEAIRTSLLIDKDMIQKEFGKTLALEKTAMKKFENVKIELDQERNKMIEKITEKNMKSNKSSLLQIQRTYGDKAIKKIRDKESQSVKENQEKQKDEIKKKLEGLNLDIMHWESLITKTESSINENLKPEIDSIDQEVVKIKQELVVISQQLKILNDAEEELSAKFEFLMESKKRDIQRTLHRTLEIHGGDVDSKKITRLTQIRDKKAAAVQQLLEEKEKIEQDFIEKIKDTELEEFRLKAKISVAQENPKSPKIPPDSIPIKPVIKIQHLQLESDKKFFKDEIEKSESPIEEIKENLLKTEEPTIEFIESKDDQETTEIDSVTTESGINIDLEDLSSQDQEFFHVITPLLQGTSIYKKLSQRNSLQFPDYDPLENDNPESFGYGLRSIKLNKALTKIEFRVPHKPGIENSILVESLLAPIIPKHTSEMIKSQKKNWLSEAKDEPITPAINKKYKLMKTSGLMNYSDPAFILKSYSASTYLFFITLEKGGRVELVAKGYSTFKQWVDGVNALIKFRKQLARLRYKIA</sequence>
<feature type="coiled-coil region" evidence="1">
    <location>
        <begin position="343"/>
        <end position="398"/>
    </location>
</feature>
<evidence type="ECO:0000256" key="2">
    <source>
        <dbReference type="SAM" id="MobiDB-lite"/>
    </source>
</evidence>
<protein>
    <submittedName>
        <fullName evidence="3">Uncharacterized protein</fullName>
    </submittedName>
</protein>
<feature type="coiled-coil region" evidence="1">
    <location>
        <begin position="699"/>
        <end position="730"/>
    </location>
</feature>
<dbReference type="EMBL" id="MPUH01000543">
    <property type="protein sequence ID" value="OMJ78031.1"/>
    <property type="molecule type" value="Genomic_DNA"/>
</dbReference>
<feature type="compositionally biased region" description="Polar residues" evidence="2">
    <location>
        <begin position="40"/>
        <end position="55"/>
    </location>
</feature>
<evidence type="ECO:0000313" key="3">
    <source>
        <dbReference type="EMBL" id="OMJ78031.1"/>
    </source>
</evidence>
<reference evidence="3 4" key="1">
    <citation type="submission" date="2016-11" db="EMBL/GenBank/DDBJ databases">
        <title>The macronuclear genome of Stentor coeruleus: a giant cell with tiny introns.</title>
        <authorList>
            <person name="Slabodnick M."/>
            <person name="Ruby J.G."/>
            <person name="Reiff S.B."/>
            <person name="Swart E.C."/>
            <person name="Gosai S."/>
            <person name="Prabakaran S."/>
            <person name="Witkowska E."/>
            <person name="Larue G.E."/>
            <person name="Fisher S."/>
            <person name="Freeman R.M."/>
            <person name="Gunawardena J."/>
            <person name="Chu W."/>
            <person name="Stover N.A."/>
            <person name="Gregory B.D."/>
            <person name="Nowacki M."/>
            <person name="Derisi J."/>
            <person name="Roy S.W."/>
            <person name="Marshall W.F."/>
            <person name="Sood P."/>
        </authorList>
    </citation>
    <scope>NUCLEOTIDE SEQUENCE [LARGE SCALE GENOMIC DNA]</scope>
    <source>
        <strain evidence="3">WM001</strain>
    </source>
</reference>
<organism evidence="3 4">
    <name type="scientific">Stentor coeruleus</name>
    <dbReference type="NCBI Taxonomy" id="5963"/>
    <lineage>
        <taxon>Eukaryota</taxon>
        <taxon>Sar</taxon>
        <taxon>Alveolata</taxon>
        <taxon>Ciliophora</taxon>
        <taxon>Postciliodesmatophora</taxon>
        <taxon>Heterotrichea</taxon>
        <taxon>Heterotrichida</taxon>
        <taxon>Stentoridae</taxon>
        <taxon>Stentor</taxon>
    </lineage>
</organism>
<dbReference type="AlphaFoldDB" id="A0A1R2BMN7"/>
<feature type="coiled-coil region" evidence="1">
    <location>
        <begin position="60"/>
        <end position="204"/>
    </location>
</feature>
<name>A0A1R2BMN7_9CILI</name>
<evidence type="ECO:0000256" key="1">
    <source>
        <dbReference type="SAM" id="Coils"/>
    </source>
</evidence>
<keyword evidence="4" id="KW-1185">Reference proteome</keyword>
<feature type="region of interest" description="Disordered" evidence="2">
    <location>
        <begin position="19"/>
        <end position="55"/>
    </location>
</feature>
<dbReference type="Proteomes" id="UP000187209">
    <property type="component" value="Unassembled WGS sequence"/>
</dbReference>
<keyword evidence="1" id="KW-0175">Coiled coil</keyword>
<dbReference type="OrthoDB" id="313596at2759"/>
<proteinExistence type="predicted"/>
<accession>A0A1R2BMN7</accession>
<feature type="coiled-coil region" evidence="1">
    <location>
        <begin position="229"/>
        <end position="263"/>
    </location>
</feature>